<dbReference type="Gene3D" id="3.40.50.620">
    <property type="entry name" value="HUPs"/>
    <property type="match status" value="1"/>
</dbReference>
<dbReference type="EMBL" id="AP024849">
    <property type="protein sequence ID" value="BCZ49026.1"/>
    <property type="molecule type" value="Genomic_DNA"/>
</dbReference>
<dbReference type="NCBIfam" id="TIGR03573">
    <property type="entry name" value="WbuX"/>
    <property type="match status" value="1"/>
</dbReference>
<dbReference type="SUPFAM" id="SSF52402">
    <property type="entry name" value="Adenine nucleotide alpha hydrolases-like"/>
    <property type="match status" value="1"/>
</dbReference>
<organism evidence="1 2">
    <name type="scientific">Clostridium gelidum</name>
    <dbReference type="NCBI Taxonomy" id="704125"/>
    <lineage>
        <taxon>Bacteria</taxon>
        <taxon>Bacillati</taxon>
        <taxon>Bacillota</taxon>
        <taxon>Clostridia</taxon>
        <taxon>Eubacteriales</taxon>
        <taxon>Clostridiaceae</taxon>
        <taxon>Clostridium</taxon>
    </lineage>
</organism>
<dbReference type="PANTHER" id="PTHR43169">
    <property type="entry name" value="EXSB FAMILY PROTEIN"/>
    <property type="match status" value="1"/>
</dbReference>
<protein>
    <submittedName>
        <fullName evidence="1">LPS biosynthesis protein WbpG</fullName>
    </submittedName>
</protein>
<gene>
    <name evidence="1" type="primary">wbpG</name>
    <name evidence="1" type="ORF">psyc5s11_50930</name>
</gene>
<dbReference type="InterPro" id="IPR020022">
    <property type="entry name" value="N-acetyl_sugar_amidoTrfase"/>
</dbReference>
<proteinExistence type="predicted"/>
<dbReference type="InterPro" id="IPR014729">
    <property type="entry name" value="Rossmann-like_a/b/a_fold"/>
</dbReference>
<evidence type="ECO:0000313" key="1">
    <source>
        <dbReference type="EMBL" id="BCZ49026.1"/>
    </source>
</evidence>
<evidence type="ECO:0000313" key="2">
    <source>
        <dbReference type="Proteomes" id="UP000824633"/>
    </source>
</evidence>
<name>A0ABM7TC94_9CLOT</name>
<reference evidence="2" key="1">
    <citation type="submission" date="2021-07" db="EMBL/GenBank/DDBJ databases">
        <title>Complete genome sequencing of a Clostridium isolate.</title>
        <authorList>
            <person name="Ueki A."/>
            <person name="Tonouchi A."/>
        </authorList>
    </citation>
    <scope>NUCLEOTIDE SEQUENCE [LARGE SCALE GENOMIC DNA]</scope>
    <source>
        <strain evidence="2">C5S11</strain>
    </source>
</reference>
<keyword evidence="2" id="KW-1185">Reference proteome</keyword>
<dbReference type="InterPro" id="IPR052188">
    <property type="entry name" value="Ni-pincer_cofactor_biosynth"/>
</dbReference>
<dbReference type="Proteomes" id="UP000824633">
    <property type="component" value="Chromosome"/>
</dbReference>
<accession>A0ABM7TC94</accession>
<dbReference type="PANTHER" id="PTHR43169:SF3">
    <property type="entry name" value="ATPASE, PP-LOOP SUPERFAMILY-RELATED"/>
    <property type="match status" value="1"/>
</dbReference>
<sequence>MKDREYQVCTNCVMDTTDSKIVFDEKGMCDHCNNFYTKIKPNWNPDEIGEKQLKEIVDKIKKDGKGKKYDCIIGLSGGVDSSYLIYMAKEKWGLRPLAFCADTGWNLNVANENIARIVKGLDIDLYTDIINWEQMKDLQLSYFKSQVPYQDTPQDHAIFASVYNYAAKNGFKYVITGGNFSTECVREPNEWVHVNDIRQIKDIHKKFGKVSLKGFPLCGMFKYRLYYKYIKGMNIVKPLDLIPYYKEDAIKELHDRFGWERYKNKHFENTFTRFYEGYWLLKKFGYDKRKAHFSSLILTGQLKRDEAVEILKQPPYPENEAIQDMEFVASKLGITKVEFEKMMAGENKTYQDYKSSLTLINSAIKIAQSVGMEKRNFR</sequence>
<dbReference type="RefSeq" id="WP_224035239.1">
    <property type="nucleotide sequence ID" value="NZ_AP024849.1"/>
</dbReference>